<protein>
    <submittedName>
        <fullName evidence="2">Outer membrane beta-barrel protein</fullName>
    </submittedName>
</protein>
<dbReference type="SUPFAM" id="SSF56935">
    <property type="entry name" value="Porins"/>
    <property type="match status" value="1"/>
</dbReference>
<dbReference type="EMBL" id="JAAATW010000001">
    <property type="protein sequence ID" value="NBE06546.1"/>
    <property type="molecule type" value="Genomic_DNA"/>
</dbReference>
<organism evidence="2 3">
    <name type="scientific">Paragemmobacter ruber</name>
    <dbReference type="NCBI Taxonomy" id="1985673"/>
    <lineage>
        <taxon>Bacteria</taxon>
        <taxon>Pseudomonadati</taxon>
        <taxon>Pseudomonadota</taxon>
        <taxon>Alphaproteobacteria</taxon>
        <taxon>Rhodobacterales</taxon>
        <taxon>Paracoccaceae</taxon>
        <taxon>Paragemmobacter</taxon>
    </lineage>
</organism>
<gene>
    <name evidence="2" type="ORF">GU920_03315</name>
</gene>
<sequence length="357" mass="38111">MATAAATAASAQESNGIRQTFDIQQRFEYGRNLDLATPAEGSTSVAATVLSYGLFSETALDRLAFTASGALVIENSPDTAGTEVDFARPEVGFLYVREIPDALFSVALRYVQDDVSALADDLADADADGTQIDYGVVVRYEGMRTAPVSVFVEGRFDVTEYEDTTDPTLVESDTIGVAAGTRLRLNEVLDGVISLGATREDDADGTVENTLVFRAGLEYDMIDGFAAVFLIREDGDIEDSIGLEADWTREVADGALNLGFAYTETDTAGVAGSTVDTNIDIGWAQTVNAQSSVGVELSWAQSDAPTELIEETELAATYSYTLTERTTLDVGASYRLREDGGGRATSPQVFFALGRSF</sequence>
<comment type="caution">
    <text evidence="2">The sequence shown here is derived from an EMBL/GenBank/DDBJ whole genome shotgun (WGS) entry which is preliminary data.</text>
</comment>
<evidence type="ECO:0000259" key="1">
    <source>
        <dbReference type="Pfam" id="PF13609"/>
    </source>
</evidence>
<dbReference type="Pfam" id="PF13609">
    <property type="entry name" value="Porin_4"/>
    <property type="match status" value="1"/>
</dbReference>
<keyword evidence="3" id="KW-1185">Reference proteome</keyword>
<accession>A0ABW9Y225</accession>
<name>A0ABW9Y225_9RHOB</name>
<proteinExistence type="predicted"/>
<reference evidence="3" key="1">
    <citation type="submission" date="2020-01" db="EMBL/GenBank/DDBJ databases">
        <title>Sphingomonas sp. strain CSW-10.</title>
        <authorList>
            <person name="Chen W.-M."/>
        </authorList>
    </citation>
    <scope>NUCLEOTIDE SEQUENCE [LARGE SCALE GENOMIC DNA]</scope>
    <source>
        <strain evidence="3">CCP-1</strain>
    </source>
</reference>
<evidence type="ECO:0000313" key="2">
    <source>
        <dbReference type="EMBL" id="NBE06546.1"/>
    </source>
</evidence>
<dbReference type="Proteomes" id="UP001517376">
    <property type="component" value="Unassembled WGS sequence"/>
</dbReference>
<dbReference type="InterPro" id="IPR033900">
    <property type="entry name" value="Gram_neg_porin_domain"/>
</dbReference>
<feature type="domain" description="Porin" evidence="1">
    <location>
        <begin position="204"/>
        <end position="334"/>
    </location>
</feature>
<dbReference type="RefSeq" id="WP_161765536.1">
    <property type="nucleotide sequence ID" value="NZ_JAAATW010000001.1"/>
</dbReference>
<evidence type="ECO:0000313" key="3">
    <source>
        <dbReference type="Proteomes" id="UP001517376"/>
    </source>
</evidence>